<reference evidence="2 3" key="1">
    <citation type="submission" date="2016-08" db="EMBL/GenBank/DDBJ databases">
        <authorList>
            <person name="Seilhamer J.J."/>
        </authorList>
    </citation>
    <scope>NUCLEOTIDE SEQUENCE [LARGE SCALE GENOMIC DNA]</scope>
    <source>
        <strain evidence="2 3">PH27A</strain>
    </source>
</reference>
<organism evidence="2 3">
    <name type="scientific">Terasakiispira papahanaumokuakeensis</name>
    <dbReference type="NCBI Taxonomy" id="197479"/>
    <lineage>
        <taxon>Bacteria</taxon>
        <taxon>Pseudomonadati</taxon>
        <taxon>Pseudomonadota</taxon>
        <taxon>Gammaproteobacteria</taxon>
        <taxon>Oceanospirillales</taxon>
        <taxon>Terasakiispira</taxon>
    </lineage>
</organism>
<dbReference type="OrthoDB" id="9803916at2"/>
<dbReference type="PANTHER" id="PTHR47619:SF1">
    <property type="entry name" value="EXODEOXYRIBONUCLEASE WALJ"/>
    <property type="match status" value="1"/>
</dbReference>
<proteinExistence type="predicted"/>
<dbReference type="EMBL" id="MDTQ01000001">
    <property type="protein sequence ID" value="ODC02601.1"/>
    <property type="molecule type" value="Genomic_DNA"/>
</dbReference>
<dbReference type="PANTHER" id="PTHR47619">
    <property type="entry name" value="METALLO-HYDROLASE YYCJ-RELATED"/>
    <property type="match status" value="1"/>
</dbReference>
<keyword evidence="2" id="KW-0378">Hydrolase</keyword>
<evidence type="ECO:0000313" key="2">
    <source>
        <dbReference type="EMBL" id="ODC02601.1"/>
    </source>
</evidence>
<dbReference type="Pfam" id="PF12706">
    <property type="entry name" value="Lactamase_B_2"/>
    <property type="match status" value="1"/>
</dbReference>
<comment type="caution">
    <text evidence="2">The sequence shown here is derived from an EMBL/GenBank/DDBJ whole genome shotgun (WGS) entry which is preliminary data.</text>
</comment>
<dbReference type="SMART" id="SM00849">
    <property type="entry name" value="Lactamase_B"/>
    <property type="match status" value="1"/>
</dbReference>
<evidence type="ECO:0000259" key="1">
    <source>
        <dbReference type="SMART" id="SM00849"/>
    </source>
</evidence>
<dbReference type="GO" id="GO:0016787">
    <property type="term" value="F:hydrolase activity"/>
    <property type="evidence" value="ECO:0007669"/>
    <property type="project" value="UniProtKB-KW"/>
</dbReference>
<dbReference type="RefSeq" id="WP_068996986.1">
    <property type="nucleotide sequence ID" value="NZ_MDTQ01000001.1"/>
</dbReference>
<feature type="domain" description="Metallo-beta-lactamase" evidence="1">
    <location>
        <begin position="15"/>
        <end position="191"/>
    </location>
</feature>
<dbReference type="AlphaFoldDB" id="A0A1E2V6I9"/>
<gene>
    <name evidence="2" type="ORF">BFW38_02595</name>
</gene>
<dbReference type="InterPro" id="IPR052533">
    <property type="entry name" value="WalJ/YycJ-like"/>
</dbReference>
<protein>
    <submittedName>
        <fullName evidence="2">MBL fold metallo-hydrolase</fullName>
    </submittedName>
</protein>
<dbReference type="InterPro" id="IPR001279">
    <property type="entry name" value="Metallo-B-lactamas"/>
</dbReference>
<dbReference type="STRING" id="197479.BFW38_02595"/>
<dbReference type="InterPro" id="IPR036866">
    <property type="entry name" value="RibonucZ/Hydroxyglut_hydro"/>
</dbReference>
<name>A0A1E2V6I9_9GAMM</name>
<evidence type="ECO:0000313" key="3">
    <source>
        <dbReference type="Proteomes" id="UP000094291"/>
    </source>
</evidence>
<dbReference type="SUPFAM" id="SSF56281">
    <property type="entry name" value="Metallo-hydrolase/oxidoreductase"/>
    <property type="match status" value="1"/>
</dbReference>
<accession>A0A1E2V6I9</accession>
<dbReference type="Proteomes" id="UP000094291">
    <property type="component" value="Unassembled WGS sequence"/>
</dbReference>
<dbReference type="Gene3D" id="3.60.15.10">
    <property type="entry name" value="Ribonuclease Z/Hydroxyacylglutathione hydrolase-like"/>
    <property type="match status" value="1"/>
</dbReference>
<sequence length="262" mass="28686">MTQALRFASLGSGSKGNATLVSAGQTHILIDNGFALRDLTQRLARFELTPDDLNAVLVTHEHGDHVGGVGPLIRRHRLPVHMTYGTRLAAQRRLGQLPHWQMLTPEIPVTIGDLEVLPVTVPHDAREPCQFRLTDGQYQLGILTDLGSVTAHVVTTFQHCDSLVLEANHDPQMLAQGPYPPSLKARVAGDYGHLSNQQAAEFLQHIETGHLQHLVASHISEQNNQAALAGRVLAEALNCTEDWITLADQQQGFGWRACLPRG</sequence>
<keyword evidence="3" id="KW-1185">Reference proteome</keyword>